<feature type="transmembrane region" description="Helical" evidence="5">
    <location>
        <begin position="320"/>
        <end position="340"/>
    </location>
</feature>
<dbReference type="InterPro" id="IPR051533">
    <property type="entry name" value="WaaL-like"/>
</dbReference>
<evidence type="ECO:0000259" key="6">
    <source>
        <dbReference type="Pfam" id="PF04932"/>
    </source>
</evidence>
<comment type="subcellular location">
    <subcellularLocation>
        <location evidence="1">Membrane</location>
        <topology evidence="1">Multi-pass membrane protein</topology>
    </subcellularLocation>
</comment>
<feature type="transmembrane region" description="Helical" evidence="5">
    <location>
        <begin position="115"/>
        <end position="139"/>
    </location>
</feature>
<dbReference type="PANTHER" id="PTHR37422">
    <property type="entry name" value="TEICHURONIC ACID BIOSYNTHESIS PROTEIN TUAE"/>
    <property type="match status" value="1"/>
</dbReference>
<gene>
    <name evidence="7" type="ORF">GO755_10390</name>
</gene>
<dbReference type="GO" id="GO:0016020">
    <property type="term" value="C:membrane"/>
    <property type="evidence" value="ECO:0007669"/>
    <property type="project" value="UniProtKB-SubCell"/>
</dbReference>
<evidence type="ECO:0000256" key="4">
    <source>
        <dbReference type="ARBA" id="ARBA00023136"/>
    </source>
</evidence>
<keyword evidence="4 5" id="KW-0472">Membrane</keyword>
<feature type="transmembrane region" description="Helical" evidence="5">
    <location>
        <begin position="352"/>
        <end position="385"/>
    </location>
</feature>
<evidence type="ECO:0000313" key="8">
    <source>
        <dbReference type="Proteomes" id="UP000436006"/>
    </source>
</evidence>
<comment type="caution">
    <text evidence="7">The sequence shown here is derived from an EMBL/GenBank/DDBJ whole genome shotgun (WGS) entry which is preliminary data.</text>
</comment>
<feature type="domain" description="O-antigen ligase-related" evidence="6">
    <location>
        <begin position="178"/>
        <end position="327"/>
    </location>
</feature>
<sequence length="419" mass="46775">MITWLYRIMLFVLLFGVSALIYGGNVLNPILDKAVSGTALIGIGSLVIFYPRLPPLYKWIAWFLFLGVIGLVLESKYEYGQYVYSYFVIKRFAYCGLALMGYAIATQAGELKIQYAIYLIFAFYVINQLFLGQIFSYNLTSESRTVTSNEALYLVIPCLYYLMIYLKDRRIVDLFKALLTFGFIVFLLHRSVISSAIIGIAVVIGLSLVGKLSTGKLPMGRTVATFTVLLLLLAPLMGMLPGNKVDAFLENIGGILDPKEDNTGSWRLEQSEYYLGLIPDKPMLGWRYEGYDNGEIMENEDFPEKGTIIHSQYIDMLYNYGAVGLAINLLIILGTLTVMYRRNQTLSVEQAVLFGFIVSGLIYAVSYQLPVFFWGFVGVGMYYALKSPVLPASVSYPLQTAQPGLSTRPAGLPKSSISI</sequence>
<feature type="transmembrane region" description="Helical" evidence="5">
    <location>
        <begin position="178"/>
        <end position="210"/>
    </location>
</feature>
<evidence type="ECO:0000256" key="3">
    <source>
        <dbReference type="ARBA" id="ARBA00022989"/>
    </source>
</evidence>
<feature type="transmembrane region" description="Helical" evidence="5">
    <location>
        <begin position="151"/>
        <end position="166"/>
    </location>
</feature>
<name>A0A7K1S9C9_9BACT</name>
<keyword evidence="3 5" id="KW-1133">Transmembrane helix</keyword>
<feature type="transmembrane region" description="Helical" evidence="5">
    <location>
        <begin position="6"/>
        <end position="27"/>
    </location>
</feature>
<feature type="transmembrane region" description="Helical" evidence="5">
    <location>
        <begin position="91"/>
        <end position="109"/>
    </location>
</feature>
<dbReference type="GO" id="GO:0016874">
    <property type="term" value="F:ligase activity"/>
    <property type="evidence" value="ECO:0007669"/>
    <property type="project" value="UniProtKB-KW"/>
</dbReference>
<evidence type="ECO:0000256" key="1">
    <source>
        <dbReference type="ARBA" id="ARBA00004141"/>
    </source>
</evidence>
<accession>A0A7K1S9C9</accession>
<keyword evidence="8" id="KW-1185">Reference proteome</keyword>
<dbReference type="EMBL" id="WPIN01000003">
    <property type="protein sequence ID" value="MVM30442.1"/>
    <property type="molecule type" value="Genomic_DNA"/>
</dbReference>
<dbReference type="PANTHER" id="PTHR37422:SF13">
    <property type="entry name" value="LIPOPOLYSACCHARIDE BIOSYNTHESIS PROTEIN PA4999-RELATED"/>
    <property type="match status" value="1"/>
</dbReference>
<evidence type="ECO:0000313" key="7">
    <source>
        <dbReference type="EMBL" id="MVM30442.1"/>
    </source>
</evidence>
<reference evidence="7 8" key="1">
    <citation type="submission" date="2019-12" db="EMBL/GenBank/DDBJ databases">
        <title>Spirosoma sp. HMF4905 genome sequencing and assembly.</title>
        <authorList>
            <person name="Kang H."/>
            <person name="Cha I."/>
            <person name="Kim H."/>
            <person name="Joh K."/>
        </authorList>
    </citation>
    <scope>NUCLEOTIDE SEQUENCE [LARGE SCALE GENOMIC DNA]</scope>
    <source>
        <strain evidence="7 8">HMF4905</strain>
    </source>
</reference>
<dbReference type="InterPro" id="IPR007016">
    <property type="entry name" value="O-antigen_ligase-rel_domated"/>
</dbReference>
<feature type="transmembrane region" description="Helical" evidence="5">
    <location>
        <begin position="222"/>
        <end position="240"/>
    </location>
</feature>
<dbReference type="RefSeq" id="WP_157584671.1">
    <property type="nucleotide sequence ID" value="NZ_WPIN01000003.1"/>
</dbReference>
<protein>
    <submittedName>
        <fullName evidence="7">O-antigen ligase family protein</fullName>
    </submittedName>
</protein>
<feature type="transmembrane region" description="Helical" evidence="5">
    <location>
        <begin position="59"/>
        <end position="79"/>
    </location>
</feature>
<feature type="transmembrane region" description="Helical" evidence="5">
    <location>
        <begin position="34"/>
        <end position="53"/>
    </location>
</feature>
<evidence type="ECO:0000256" key="2">
    <source>
        <dbReference type="ARBA" id="ARBA00022692"/>
    </source>
</evidence>
<dbReference type="Proteomes" id="UP000436006">
    <property type="component" value="Unassembled WGS sequence"/>
</dbReference>
<dbReference type="Pfam" id="PF04932">
    <property type="entry name" value="Wzy_C"/>
    <property type="match status" value="1"/>
</dbReference>
<keyword evidence="7" id="KW-0436">Ligase</keyword>
<keyword evidence="2 5" id="KW-0812">Transmembrane</keyword>
<organism evidence="7 8">
    <name type="scientific">Spirosoma arboris</name>
    <dbReference type="NCBI Taxonomy" id="2682092"/>
    <lineage>
        <taxon>Bacteria</taxon>
        <taxon>Pseudomonadati</taxon>
        <taxon>Bacteroidota</taxon>
        <taxon>Cytophagia</taxon>
        <taxon>Cytophagales</taxon>
        <taxon>Cytophagaceae</taxon>
        <taxon>Spirosoma</taxon>
    </lineage>
</organism>
<proteinExistence type="predicted"/>
<evidence type="ECO:0000256" key="5">
    <source>
        <dbReference type="SAM" id="Phobius"/>
    </source>
</evidence>
<dbReference type="AlphaFoldDB" id="A0A7K1S9C9"/>